<dbReference type="GO" id="GO:0003700">
    <property type="term" value="F:DNA-binding transcription factor activity"/>
    <property type="evidence" value="ECO:0007669"/>
    <property type="project" value="InterPro"/>
</dbReference>
<accession>A0A6J5DJU5</accession>
<dbReference type="SUPFAM" id="SSF46689">
    <property type="entry name" value="Homeodomain-like"/>
    <property type="match status" value="1"/>
</dbReference>
<evidence type="ECO:0000313" key="6">
    <source>
        <dbReference type="Proteomes" id="UP000494330"/>
    </source>
</evidence>
<organism evidence="5 6">
    <name type="scientific">Burkholderia paludis</name>
    <dbReference type="NCBI Taxonomy" id="1506587"/>
    <lineage>
        <taxon>Bacteria</taxon>
        <taxon>Pseudomonadati</taxon>
        <taxon>Pseudomonadota</taxon>
        <taxon>Betaproteobacteria</taxon>
        <taxon>Burkholderiales</taxon>
        <taxon>Burkholderiaceae</taxon>
        <taxon>Burkholderia</taxon>
        <taxon>Burkholderia cepacia complex</taxon>
    </lineage>
</organism>
<dbReference type="Gene3D" id="1.10.10.60">
    <property type="entry name" value="Homeodomain-like"/>
    <property type="match status" value="1"/>
</dbReference>
<keyword evidence="3" id="KW-0804">Transcription</keyword>
<dbReference type="PANTHER" id="PTHR47894:SF1">
    <property type="entry name" value="HTH-TYPE TRANSCRIPTIONAL REGULATOR VQSM"/>
    <property type="match status" value="1"/>
</dbReference>
<proteinExistence type="predicted"/>
<evidence type="ECO:0000313" key="5">
    <source>
        <dbReference type="EMBL" id="VWB66574.1"/>
    </source>
</evidence>
<dbReference type="InterPro" id="IPR009057">
    <property type="entry name" value="Homeodomain-like_sf"/>
</dbReference>
<feature type="domain" description="HTH araC/xylS-type" evidence="4">
    <location>
        <begin position="244"/>
        <end position="340"/>
    </location>
</feature>
<dbReference type="EMBL" id="CABVQD010000008">
    <property type="protein sequence ID" value="VWB66574.1"/>
    <property type="molecule type" value="Genomic_DNA"/>
</dbReference>
<dbReference type="PANTHER" id="PTHR47894">
    <property type="entry name" value="HTH-TYPE TRANSCRIPTIONAL REGULATOR GADX"/>
    <property type="match status" value="1"/>
</dbReference>
<reference evidence="5 6" key="1">
    <citation type="submission" date="2019-09" db="EMBL/GenBank/DDBJ databases">
        <authorList>
            <person name="Depoorter E."/>
        </authorList>
    </citation>
    <scope>NUCLEOTIDE SEQUENCE [LARGE SCALE GENOMIC DNA]</scope>
    <source>
        <strain evidence="5">LMG 30113</strain>
    </source>
</reference>
<dbReference type="InterPro" id="IPR018060">
    <property type="entry name" value="HTH_AraC"/>
</dbReference>
<evidence type="ECO:0000256" key="3">
    <source>
        <dbReference type="ARBA" id="ARBA00023163"/>
    </source>
</evidence>
<dbReference type="AlphaFoldDB" id="A0A6J5DJU5"/>
<dbReference type="PROSITE" id="PS01124">
    <property type="entry name" value="HTH_ARAC_FAMILY_2"/>
    <property type="match status" value="1"/>
</dbReference>
<gene>
    <name evidence="5" type="ORF">BPA30113_02978</name>
</gene>
<dbReference type="SMART" id="SM00342">
    <property type="entry name" value="HTH_ARAC"/>
    <property type="match status" value="1"/>
</dbReference>
<dbReference type="InterPro" id="IPR032687">
    <property type="entry name" value="AraC-type_N"/>
</dbReference>
<evidence type="ECO:0000259" key="4">
    <source>
        <dbReference type="PROSITE" id="PS01124"/>
    </source>
</evidence>
<dbReference type="Proteomes" id="UP000494330">
    <property type="component" value="Unassembled WGS sequence"/>
</dbReference>
<name>A0A6J5DJU5_9BURK</name>
<evidence type="ECO:0000256" key="2">
    <source>
        <dbReference type="ARBA" id="ARBA00023125"/>
    </source>
</evidence>
<dbReference type="GO" id="GO:0005829">
    <property type="term" value="C:cytosol"/>
    <property type="evidence" value="ECO:0007669"/>
    <property type="project" value="TreeGrafter"/>
</dbReference>
<keyword evidence="1" id="KW-0805">Transcription regulation</keyword>
<dbReference type="Pfam" id="PF12833">
    <property type="entry name" value="HTH_18"/>
    <property type="match status" value="1"/>
</dbReference>
<keyword evidence="6" id="KW-1185">Reference proteome</keyword>
<sequence>MSVMDIRNETIADAPPNIIRGLTLVAREHGVAVGRLFRGLGFSLGDLEQHDILVSYAQSRKFLQRVEAALPGVPVGLKSGMKQTILCLGLVGLALYAFRTYREALSYAIRHQQTAGALTYFSFDESPGFFKCIISTKYPDTHEVERHWIDEAFATILTISRNLLGAQFKLNRIDLTYPRPAEYGFYEEVFGCPVHFNARENVMTCHSHCLDLELPTWHPSYSAYVLGQIEPMLRQPNTESDFIATTRRYLRANVGRSPDIDEVARFLNVSSRTLRRHLENEGFRFLQLLDETRLERVHELRRLGWSWGKIAESVGYDNPSNFSKAYVRWTGQLPSESEAGRR</sequence>
<protein>
    <submittedName>
        <fullName evidence="5">AraC family transcriptional regulator</fullName>
    </submittedName>
</protein>
<dbReference type="GO" id="GO:0000976">
    <property type="term" value="F:transcription cis-regulatory region binding"/>
    <property type="evidence" value="ECO:0007669"/>
    <property type="project" value="TreeGrafter"/>
</dbReference>
<evidence type="ECO:0000256" key="1">
    <source>
        <dbReference type="ARBA" id="ARBA00023015"/>
    </source>
</evidence>
<dbReference type="Pfam" id="PF12625">
    <property type="entry name" value="Arabinose_bd"/>
    <property type="match status" value="1"/>
</dbReference>
<keyword evidence="2" id="KW-0238">DNA-binding</keyword>